<accession>W6JZW3</accession>
<dbReference type="EMBL" id="CAJA01000422">
    <property type="protein sequence ID" value="CCH74762.1"/>
    <property type="molecule type" value="Genomic_DNA"/>
</dbReference>
<organism evidence="1 2">
    <name type="scientific">Nostocoides australiense Ben110</name>
    <dbReference type="NCBI Taxonomy" id="1193182"/>
    <lineage>
        <taxon>Bacteria</taxon>
        <taxon>Bacillati</taxon>
        <taxon>Actinomycetota</taxon>
        <taxon>Actinomycetes</taxon>
        <taxon>Micrococcales</taxon>
        <taxon>Intrasporangiaceae</taxon>
        <taxon>Nostocoides</taxon>
    </lineage>
</organism>
<dbReference type="AlphaFoldDB" id="W6JZW3"/>
<gene>
    <name evidence="1" type="ORF">BN11_4790004</name>
</gene>
<name>W6JZW3_9MICO</name>
<reference evidence="1 2" key="1">
    <citation type="journal article" date="2013" name="ISME J.">
        <title>A metabolic model for members of the genus Tetrasphaera involved in enhanced biological phosphorus removal.</title>
        <authorList>
            <person name="Kristiansen R."/>
            <person name="Nguyen H.T.T."/>
            <person name="Saunders A.M."/>
            <person name="Nielsen J.L."/>
            <person name="Wimmer R."/>
            <person name="Le V.Q."/>
            <person name="McIlroy S.J."/>
            <person name="Petrovski S."/>
            <person name="Seviour R.J."/>
            <person name="Calteau A."/>
            <person name="Nielsen K.L."/>
            <person name="Nielsen P.H."/>
        </authorList>
    </citation>
    <scope>NUCLEOTIDE SEQUENCE [LARGE SCALE GENOMIC DNA]</scope>
    <source>
        <strain evidence="1 2">Ben110</strain>
    </source>
</reference>
<protein>
    <submittedName>
        <fullName evidence="1">Uncharacterized protein</fullName>
    </submittedName>
</protein>
<dbReference type="STRING" id="1193182.BN11_4790004"/>
<comment type="caution">
    <text evidence="1">The sequence shown here is derived from an EMBL/GenBank/DDBJ whole genome shotgun (WGS) entry which is preliminary data.</text>
</comment>
<keyword evidence="2" id="KW-1185">Reference proteome</keyword>
<sequence>MSLVEALSELAVPDTADVAELNAFGDELYARVDKADLGDSSAVAEAVLMLAPEFASLAEAAARAGDTHADDLLAVLADAIPRLQNVMFLDAADVALCSPLFLASHGKALAGALAERAEATREVQGLQAYAYLEVLTRLGLTEATGKFRAMAFMASVTLDDSPDLLERLPHLVGLAMDQWREDTLGSVLTILLEHPDAQVDALFELGQQMLRSALEADSVEAVMQGLVEARSRFAKVEAAEEARDDATIYRAALDVLVAFSAAPTSSQPDPAQAVTALSEALGRRAAFSTRAAMGGWASPRRLAEAEWFALANTLRLAVPELGKAAWREPAETLSQVLAAYQASRSVTVISADGLRVVLEPPVRAAFIRQEGLLEHLRTAIAASDLPESQVEDAQALLEAVDAGGESVGGDAVGKVWSSAPALAAALGVDADFEGAETLARAVDELPDVVAFFNDQAEGRARALARSTDPVVDGLLEKVVNGLASCEDFENTVREEFIEVVTAVLRFTADRVDAGRESWKKDIAYLFPPEEGDSPFGEEFLQKDVYKWLGNSPLRPYTRLEERDVAAGRADVSVTRSHRLVIEVKRELSDASRPALHAAYGGQAAAYSAGGPRISLEMVLDLTDHSDGVPSLANSVWVDEVIAGGEIRHVVTVVVRGNRPTPRETRTGTTRDR</sequence>
<dbReference type="Proteomes" id="UP000035763">
    <property type="component" value="Unassembled WGS sequence"/>
</dbReference>
<evidence type="ECO:0000313" key="2">
    <source>
        <dbReference type="Proteomes" id="UP000035763"/>
    </source>
</evidence>
<evidence type="ECO:0000313" key="1">
    <source>
        <dbReference type="EMBL" id="CCH74762.1"/>
    </source>
</evidence>
<proteinExistence type="predicted"/>
<dbReference type="OrthoDB" id="9146026at2"/>
<dbReference type="RefSeq" id="WP_048700123.1">
    <property type="nucleotide sequence ID" value="NZ_HG764815.1"/>
</dbReference>